<evidence type="ECO:0000256" key="1">
    <source>
        <dbReference type="ARBA" id="ARBA00022898"/>
    </source>
</evidence>
<keyword evidence="7" id="KW-1185">Reference proteome</keyword>
<evidence type="ECO:0000256" key="3">
    <source>
        <dbReference type="PIRSR" id="PIRSR000390-1"/>
    </source>
</evidence>
<comment type="similarity">
    <text evidence="2 5">Belongs to the DegT/DnrJ/EryC1 family.</text>
</comment>
<evidence type="ECO:0000313" key="7">
    <source>
        <dbReference type="Proteomes" id="UP000189733"/>
    </source>
</evidence>
<feature type="active site" description="Proton acceptor" evidence="3">
    <location>
        <position position="202"/>
    </location>
</feature>
<dbReference type="InterPro" id="IPR015422">
    <property type="entry name" value="PyrdxlP-dep_Trfase_small"/>
</dbReference>
<organism evidence="6 7">
    <name type="scientific">Desulfobaculum bizertense DSM 18034</name>
    <dbReference type="NCBI Taxonomy" id="1121442"/>
    <lineage>
        <taxon>Bacteria</taxon>
        <taxon>Pseudomonadati</taxon>
        <taxon>Thermodesulfobacteriota</taxon>
        <taxon>Desulfovibrionia</taxon>
        <taxon>Desulfovibrionales</taxon>
        <taxon>Desulfovibrionaceae</taxon>
        <taxon>Desulfobaculum</taxon>
    </lineage>
</organism>
<dbReference type="Gene3D" id="3.90.1150.10">
    <property type="entry name" value="Aspartate Aminotransferase, domain 1"/>
    <property type="match status" value="1"/>
</dbReference>
<dbReference type="InterPro" id="IPR015421">
    <property type="entry name" value="PyrdxlP-dep_Trfase_major"/>
</dbReference>
<dbReference type="Pfam" id="PF01041">
    <property type="entry name" value="DegT_DnrJ_EryC1"/>
    <property type="match status" value="1"/>
</dbReference>
<dbReference type="PANTHER" id="PTHR30244:SF9">
    <property type="entry name" value="PROTEIN RV3402C"/>
    <property type="match status" value="1"/>
</dbReference>
<dbReference type="STRING" id="1121442.SAMN02745702_01313"/>
<dbReference type="PIRSF" id="PIRSF000390">
    <property type="entry name" value="PLP_StrS"/>
    <property type="match status" value="1"/>
</dbReference>
<sequence>MKDIANLALAGHEPLFDSILPVGQLYSPSKERFHSVFHDLFDRRYYTNHGKLAQELERRLEERLDVRNAVVVTNATLGLSLSCKALGLPPQGKVIVPAFTFAATVQALTWAGLEPVFCDISNESHNLDPQKVAALLEQHDVCAILGVHLWGNPCDIEQLQTLADSKGIPLFFDAAHAIACRYHGKPIGNFGACEVFSFHATKIMNATEGGCITTNDDELAERLRNLRSSYGRRKNVKTPIDGYGRFSEAQAAFGLLSLEDLSRRCDENCQKMALYHKKLSCIPGIHCISPAPEENMNYQYVVLEIDEKEFGLSRDALQKLLEAENVIARRYFVPGMHHCPPYETLFPEFATALPVTDALCTKVLQLPSGAPVSMDAVSRICECIAFVQANSADIKRTYFA</sequence>
<dbReference type="GO" id="GO:0008483">
    <property type="term" value="F:transaminase activity"/>
    <property type="evidence" value="ECO:0007669"/>
    <property type="project" value="TreeGrafter"/>
</dbReference>
<evidence type="ECO:0000256" key="4">
    <source>
        <dbReference type="PIRSR" id="PIRSR000390-2"/>
    </source>
</evidence>
<dbReference type="RefSeq" id="WP_200803631.1">
    <property type="nucleotide sequence ID" value="NZ_FUYA01000003.1"/>
</dbReference>
<evidence type="ECO:0000313" key="6">
    <source>
        <dbReference type="EMBL" id="SKA70264.1"/>
    </source>
</evidence>
<evidence type="ECO:0000256" key="5">
    <source>
        <dbReference type="RuleBase" id="RU004508"/>
    </source>
</evidence>
<evidence type="ECO:0000256" key="2">
    <source>
        <dbReference type="ARBA" id="ARBA00037999"/>
    </source>
</evidence>
<dbReference type="GO" id="GO:0000271">
    <property type="term" value="P:polysaccharide biosynthetic process"/>
    <property type="evidence" value="ECO:0007669"/>
    <property type="project" value="TreeGrafter"/>
</dbReference>
<proteinExistence type="inferred from homology"/>
<dbReference type="EMBL" id="FUYA01000003">
    <property type="protein sequence ID" value="SKA70264.1"/>
    <property type="molecule type" value="Genomic_DNA"/>
</dbReference>
<dbReference type="SUPFAM" id="SSF53383">
    <property type="entry name" value="PLP-dependent transferases"/>
    <property type="match status" value="1"/>
</dbReference>
<gene>
    <name evidence="6" type="ORF">SAMN02745702_01313</name>
</gene>
<keyword evidence="1 4" id="KW-0663">Pyridoxal phosphate</keyword>
<dbReference type="Gene3D" id="3.40.640.10">
    <property type="entry name" value="Type I PLP-dependent aspartate aminotransferase-like (Major domain)"/>
    <property type="match status" value="1"/>
</dbReference>
<dbReference type="Proteomes" id="UP000189733">
    <property type="component" value="Unassembled WGS sequence"/>
</dbReference>
<dbReference type="GO" id="GO:0030170">
    <property type="term" value="F:pyridoxal phosphate binding"/>
    <property type="evidence" value="ECO:0007669"/>
    <property type="project" value="TreeGrafter"/>
</dbReference>
<dbReference type="InterPro" id="IPR000653">
    <property type="entry name" value="DegT/StrS_aminotransferase"/>
</dbReference>
<dbReference type="AlphaFoldDB" id="A0A1T4VZ16"/>
<feature type="modified residue" description="N6-(pyridoxal phosphate)lysine" evidence="4">
    <location>
        <position position="202"/>
    </location>
</feature>
<reference evidence="6 7" key="1">
    <citation type="submission" date="2017-02" db="EMBL/GenBank/DDBJ databases">
        <authorList>
            <person name="Peterson S.W."/>
        </authorList>
    </citation>
    <scope>NUCLEOTIDE SEQUENCE [LARGE SCALE GENOMIC DNA]</scope>
    <source>
        <strain evidence="6 7">DSM 18034</strain>
    </source>
</reference>
<name>A0A1T4VZ16_9BACT</name>
<protein>
    <submittedName>
        <fullName evidence="6">dTDP-4-amino-4,6-dideoxygalactose transaminase</fullName>
    </submittedName>
</protein>
<dbReference type="CDD" id="cd00616">
    <property type="entry name" value="AHBA_syn"/>
    <property type="match status" value="1"/>
</dbReference>
<dbReference type="PANTHER" id="PTHR30244">
    <property type="entry name" value="TRANSAMINASE"/>
    <property type="match status" value="1"/>
</dbReference>
<dbReference type="InterPro" id="IPR015424">
    <property type="entry name" value="PyrdxlP-dep_Trfase"/>
</dbReference>
<accession>A0A1T4VZ16</accession>